<dbReference type="STRING" id="431595.K3W4X6"/>
<dbReference type="VEuPathDB" id="FungiDB:PYU1_G000017"/>
<dbReference type="EnsemblProtists" id="PYU1_T000017">
    <property type="protein sequence ID" value="PYU1_T000017"/>
    <property type="gene ID" value="PYU1_G000017"/>
</dbReference>
<dbReference type="OMA" id="WRFISAQ"/>
<organism evidence="1 2">
    <name type="scientific">Globisporangium ultimum (strain ATCC 200006 / CBS 805.95 / DAOM BR144)</name>
    <name type="common">Pythium ultimum</name>
    <dbReference type="NCBI Taxonomy" id="431595"/>
    <lineage>
        <taxon>Eukaryota</taxon>
        <taxon>Sar</taxon>
        <taxon>Stramenopiles</taxon>
        <taxon>Oomycota</taxon>
        <taxon>Peronosporomycetes</taxon>
        <taxon>Pythiales</taxon>
        <taxon>Pythiaceae</taxon>
        <taxon>Globisporangium</taxon>
    </lineage>
</organism>
<reference evidence="2" key="1">
    <citation type="journal article" date="2010" name="Genome Biol.">
        <title>Genome sequence of the necrotrophic plant pathogen Pythium ultimum reveals original pathogenicity mechanisms and effector repertoire.</title>
        <authorList>
            <person name="Levesque C.A."/>
            <person name="Brouwer H."/>
            <person name="Cano L."/>
            <person name="Hamilton J.P."/>
            <person name="Holt C."/>
            <person name="Huitema E."/>
            <person name="Raffaele S."/>
            <person name="Robideau G.P."/>
            <person name="Thines M."/>
            <person name="Win J."/>
            <person name="Zerillo M.M."/>
            <person name="Beakes G.W."/>
            <person name="Boore J.L."/>
            <person name="Busam D."/>
            <person name="Dumas B."/>
            <person name="Ferriera S."/>
            <person name="Fuerstenberg S.I."/>
            <person name="Gachon C.M."/>
            <person name="Gaulin E."/>
            <person name="Govers F."/>
            <person name="Grenville-Briggs L."/>
            <person name="Horner N."/>
            <person name="Hostetler J."/>
            <person name="Jiang R.H."/>
            <person name="Johnson J."/>
            <person name="Krajaejun T."/>
            <person name="Lin H."/>
            <person name="Meijer H.J."/>
            <person name="Moore B."/>
            <person name="Morris P."/>
            <person name="Phuntmart V."/>
            <person name="Puiu D."/>
            <person name="Shetty J."/>
            <person name="Stajich J.E."/>
            <person name="Tripathy S."/>
            <person name="Wawra S."/>
            <person name="van West P."/>
            <person name="Whitty B.R."/>
            <person name="Coutinho P.M."/>
            <person name="Henrissat B."/>
            <person name="Martin F."/>
            <person name="Thomas P.D."/>
            <person name="Tyler B.M."/>
            <person name="De Vries R.P."/>
            <person name="Kamoun S."/>
            <person name="Yandell M."/>
            <person name="Tisserat N."/>
            <person name="Buell C.R."/>
        </authorList>
    </citation>
    <scope>NUCLEOTIDE SEQUENCE</scope>
    <source>
        <strain evidence="2">DAOM:BR144</strain>
    </source>
</reference>
<sequence length="331" mass="38142">MCKTRLWTLLQRVGQKNAVANATWRELFNIKKFETVSHKFAGKILTDGKSVSVVLRKPKCKSIPCNINPADYNVVWGLDPGRRDLFVATNQLGGKVSYSSREYYSDVHINESNQTIRQWQESRKDVLEAIQNMPTKKTASLERLKKYVDFMTPRLDLLLNFSMVKPFRKLKLWRFISAQKKLRKMCLQLTEGAGRRTIIGFGDWSNRDVAGLIKKCPSGPVKRFERKLQEFCTVVPIDEYRTSKVHADCHTPLVYQYCQRLCRDGVERRLKTYSVIHCPHNGCFGMTVNRDANASRNILHLLQRQMQGTSRPQVLYRRGTTKSASVHGCPV</sequence>
<evidence type="ECO:0000313" key="2">
    <source>
        <dbReference type="Proteomes" id="UP000019132"/>
    </source>
</evidence>
<dbReference type="InParanoid" id="K3W4X6"/>
<keyword evidence="2" id="KW-1185">Reference proteome</keyword>
<accession>K3W4X6</accession>
<evidence type="ECO:0000313" key="1">
    <source>
        <dbReference type="EnsemblProtists" id="PYU1_T000017"/>
    </source>
</evidence>
<protein>
    <submittedName>
        <fullName evidence="1">Uncharacterized protein</fullName>
    </submittedName>
</protein>
<dbReference type="AlphaFoldDB" id="K3W4X6"/>
<dbReference type="EMBL" id="GL376636">
    <property type="status" value="NOT_ANNOTATED_CDS"/>
    <property type="molecule type" value="Genomic_DNA"/>
</dbReference>
<reference evidence="2" key="2">
    <citation type="submission" date="2010-04" db="EMBL/GenBank/DDBJ databases">
        <authorList>
            <person name="Buell R."/>
            <person name="Hamilton J."/>
            <person name="Hostetler J."/>
        </authorList>
    </citation>
    <scope>NUCLEOTIDE SEQUENCE [LARGE SCALE GENOMIC DNA]</scope>
    <source>
        <strain evidence="2">DAOM:BR144</strain>
    </source>
</reference>
<dbReference type="Proteomes" id="UP000019132">
    <property type="component" value="Unassembled WGS sequence"/>
</dbReference>
<proteinExistence type="predicted"/>
<name>K3W4X6_GLOUD</name>
<dbReference type="eggNOG" id="ENOG502SHI0">
    <property type="taxonomic scope" value="Eukaryota"/>
</dbReference>
<reference evidence="1" key="3">
    <citation type="submission" date="2015-02" db="UniProtKB">
        <authorList>
            <consortium name="EnsemblProtists"/>
        </authorList>
    </citation>
    <scope>IDENTIFICATION</scope>
    <source>
        <strain evidence="1">DAOM BR144</strain>
    </source>
</reference>
<dbReference type="HOGENOM" id="CLU_081443_0_0_1"/>